<dbReference type="PANTHER" id="PTHR33352">
    <property type="entry name" value="SLR1095 PROTEIN"/>
    <property type="match status" value="1"/>
</dbReference>
<evidence type="ECO:0000313" key="3">
    <source>
        <dbReference type="EMBL" id="RCJ33351.1"/>
    </source>
</evidence>
<reference evidence="3 4" key="1">
    <citation type="submission" date="2016-04" db="EMBL/GenBank/DDBJ databases">
        <authorList>
            <person name="Evans L.H."/>
            <person name="Alamgir A."/>
            <person name="Owens N."/>
            <person name="Weber N.D."/>
            <person name="Virtaneva K."/>
            <person name="Barbian K."/>
            <person name="Babar A."/>
            <person name="Rosenke K."/>
        </authorList>
    </citation>
    <scope>NUCLEOTIDE SEQUENCE [LARGE SCALE GENOMIC DNA]</scope>
    <source>
        <strain evidence="3">NIES-2108</strain>
    </source>
</reference>
<gene>
    <name evidence="3" type="ORF">A6769_25595</name>
</gene>
<organism evidence="3 4">
    <name type="scientific">Nostoc punctiforme NIES-2108</name>
    <dbReference type="NCBI Taxonomy" id="1356359"/>
    <lineage>
        <taxon>Bacteria</taxon>
        <taxon>Bacillati</taxon>
        <taxon>Cyanobacteriota</taxon>
        <taxon>Cyanophyceae</taxon>
        <taxon>Nostocales</taxon>
        <taxon>Nostocaceae</taxon>
        <taxon>Nostoc</taxon>
    </lineage>
</organism>
<evidence type="ECO:0000313" key="4">
    <source>
        <dbReference type="Proteomes" id="UP000252085"/>
    </source>
</evidence>
<dbReference type="EMBL" id="LXQE01000160">
    <property type="protein sequence ID" value="RCJ33351.1"/>
    <property type="molecule type" value="Genomic_DNA"/>
</dbReference>
<feature type="coiled-coil region" evidence="1">
    <location>
        <begin position="224"/>
        <end position="258"/>
    </location>
</feature>
<comment type="caution">
    <text evidence="3">The sequence shown here is derived from an EMBL/GenBank/DDBJ whole genome shotgun (WGS) entry which is preliminary data.</text>
</comment>
<dbReference type="PANTHER" id="PTHR33352:SF3">
    <property type="entry name" value="SLR1612 PROTEIN"/>
    <property type="match status" value="1"/>
</dbReference>
<name>A0A367RBT1_NOSPU</name>
<accession>A0A367RBT1</accession>
<dbReference type="Pfam" id="PF05685">
    <property type="entry name" value="Uma2"/>
    <property type="match status" value="1"/>
</dbReference>
<evidence type="ECO:0000256" key="1">
    <source>
        <dbReference type="SAM" id="Coils"/>
    </source>
</evidence>
<sequence length="262" mass="30159">MTIAKLSELGITHLPDHTELPESDGTFVKNFQEHPQSILLTDSVQGILQQIHSDKQYCIGQDCGIYWRLTEPPERGAEAPDWFYVPNVAPMLNGQFRRSYVLWQEYVAPLIVLEFASGDGSEERDNTPITGKFWVYEQAIRVPFYGIYEFSKAAIEIYHLVDGRYQQLTANERGHYEISLMGVELGIWEGQYGNTTAPWLRWWDTQGNLLLTGEEKSQLLAPQLEQEQEKSQLLTSQLEQEQQKAQRLAERLRQLGINPDEV</sequence>
<dbReference type="AlphaFoldDB" id="A0A367RBT1"/>
<proteinExistence type="predicted"/>
<protein>
    <submittedName>
        <fullName evidence="3">Transcriptional regulator</fullName>
    </submittedName>
</protein>
<feature type="domain" description="Putative restriction endonuclease" evidence="2">
    <location>
        <begin position="23"/>
        <end position="187"/>
    </location>
</feature>
<evidence type="ECO:0000259" key="2">
    <source>
        <dbReference type="Pfam" id="PF05685"/>
    </source>
</evidence>
<keyword evidence="1" id="KW-0175">Coiled coil</keyword>
<dbReference type="Proteomes" id="UP000252085">
    <property type="component" value="Unassembled WGS sequence"/>
</dbReference>
<dbReference type="InterPro" id="IPR008538">
    <property type="entry name" value="Uma2"/>
</dbReference>